<keyword evidence="4" id="KW-1185">Reference proteome</keyword>
<gene>
    <name evidence="3" type="ORF">DN068_03955</name>
</gene>
<dbReference type="InterPro" id="IPR013783">
    <property type="entry name" value="Ig-like_fold"/>
</dbReference>
<protein>
    <recommendedName>
        <fullName evidence="2">PKD domain-containing protein</fullName>
    </recommendedName>
</protein>
<dbReference type="OrthoDB" id="1490014at2"/>
<reference evidence="3 4" key="1">
    <citation type="submission" date="2018-06" db="EMBL/GenBank/DDBJ databases">
        <title>Mucibacter soli gen. nov., sp. nov., a new member of the family Chitinophagaceae producing mucin.</title>
        <authorList>
            <person name="Kim M.-K."/>
            <person name="Park S."/>
            <person name="Kim T.-S."/>
            <person name="Joung Y."/>
            <person name="Han J.-H."/>
            <person name="Kim S.B."/>
        </authorList>
    </citation>
    <scope>NUCLEOTIDE SEQUENCE [LARGE SCALE GENOMIC DNA]</scope>
    <source>
        <strain evidence="3 4">R1-15</strain>
    </source>
</reference>
<dbReference type="InterPro" id="IPR026341">
    <property type="entry name" value="T9SS_type_B"/>
</dbReference>
<dbReference type="EMBL" id="QKTW01000006">
    <property type="protein sequence ID" value="PZF74179.1"/>
    <property type="molecule type" value="Genomic_DNA"/>
</dbReference>
<dbReference type="InterPro" id="IPR022409">
    <property type="entry name" value="PKD/Chitinase_dom"/>
</dbReference>
<dbReference type="NCBIfam" id="TIGR04131">
    <property type="entry name" value="Bac_Flav_CTERM"/>
    <property type="match status" value="1"/>
</dbReference>
<sequence>MRYLFAILVIMLVAGGFSPARATHIVGGELTYRCLGNNQYQITINIYQDCISGDPTAIAQDDPAYICIFDGINPTRILFDSIRSAAKQLVPPNFKNECVKNPPPTCLNKVTFTKTYTLAENVNGYRVIYQRCCRNGSIVNIVNPGAVGATYSCVIPPSRDAICNNSAVFKNYPPQIICINNPLVYDHSATDADGDSLSYEFCEAYTGGSPNDAKPVPELPAPGDSVQYAAFYNSRRPMTGNPPIQINPTTGLITGTPNIQGRYVVTVCCHEWRNGVMINTVKREFQFVVTNCSKAVVANIPQYSSDFNTYIVECTSDHVHFVNQSTGGFTYFWDFGVAGAAGDTSNSFEPDFVYPDTGTYYVKLVVNRGTTCPDSITRAVKIYPTYKADFTFSGLLCPNTPVQFTDQSVATYKPIISWNWDFGDTSGTSTEQNPVYTYPKGGTYNVKLVSQSRRGCTDTAIKQITIEDFKPYAGGGDTIIVRGESINFNASGGVQYTWTPSTYLNNPLIGNPVGYYPDTGRITYAVHIVSENGCQGNDTLSVWVVGQSSIYVPSAFTPNGDGLNDMLIPIGIGYRNVNFFRIYNRWGQEVYYGTKFKIGWDGTYNGRPAELGVYYWVLSLTDRFGKEEIYKGDVTLIR</sequence>
<dbReference type="InterPro" id="IPR000601">
    <property type="entry name" value="PKD_dom"/>
</dbReference>
<keyword evidence="1" id="KW-0732">Signal</keyword>
<dbReference type="InterPro" id="IPR035986">
    <property type="entry name" value="PKD_dom_sf"/>
</dbReference>
<dbReference type="Pfam" id="PF13585">
    <property type="entry name" value="CHU_C"/>
    <property type="match status" value="1"/>
</dbReference>
<evidence type="ECO:0000313" key="4">
    <source>
        <dbReference type="Proteomes" id="UP000248745"/>
    </source>
</evidence>
<evidence type="ECO:0000259" key="2">
    <source>
        <dbReference type="PROSITE" id="PS50093"/>
    </source>
</evidence>
<dbReference type="Gene3D" id="2.60.40.10">
    <property type="entry name" value="Immunoglobulins"/>
    <property type="match status" value="2"/>
</dbReference>
<proteinExistence type="predicted"/>
<dbReference type="Pfam" id="PF18911">
    <property type="entry name" value="PKD_4"/>
    <property type="match status" value="1"/>
</dbReference>
<name>A0A2W2BD55_9BACT</name>
<feature type="signal peptide" evidence="1">
    <location>
        <begin position="1"/>
        <end position="22"/>
    </location>
</feature>
<comment type="caution">
    <text evidence="3">The sequence shown here is derived from an EMBL/GenBank/DDBJ whole genome shotgun (WGS) entry which is preliminary data.</text>
</comment>
<dbReference type="SMART" id="SM00089">
    <property type="entry name" value="PKD"/>
    <property type="match status" value="1"/>
</dbReference>
<dbReference type="RefSeq" id="WP_110997595.1">
    <property type="nucleotide sequence ID" value="NZ_QKTW01000006.1"/>
</dbReference>
<feature type="domain" description="PKD" evidence="2">
    <location>
        <begin position="411"/>
        <end position="467"/>
    </location>
</feature>
<feature type="chain" id="PRO_5016118845" description="PKD domain-containing protein" evidence="1">
    <location>
        <begin position="23"/>
        <end position="638"/>
    </location>
</feature>
<accession>A0A2W2BD55</accession>
<organism evidence="3 4">
    <name type="scientific">Taibaiella soli</name>
    <dbReference type="NCBI Taxonomy" id="1649169"/>
    <lineage>
        <taxon>Bacteria</taxon>
        <taxon>Pseudomonadati</taxon>
        <taxon>Bacteroidota</taxon>
        <taxon>Chitinophagia</taxon>
        <taxon>Chitinophagales</taxon>
        <taxon>Chitinophagaceae</taxon>
        <taxon>Taibaiella</taxon>
    </lineage>
</organism>
<dbReference type="SUPFAM" id="SSF49299">
    <property type="entry name" value="PKD domain"/>
    <property type="match status" value="2"/>
</dbReference>
<evidence type="ECO:0000313" key="3">
    <source>
        <dbReference type="EMBL" id="PZF74179.1"/>
    </source>
</evidence>
<dbReference type="PROSITE" id="PS50093">
    <property type="entry name" value="PKD"/>
    <property type="match status" value="2"/>
</dbReference>
<evidence type="ECO:0000256" key="1">
    <source>
        <dbReference type="SAM" id="SignalP"/>
    </source>
</evidence>
<dbReference type="AlphaFoldDB" id="A0A2W2BD55"/>
<feature type="domain" description="PKD" evidence="2">
    <location>
        <begin position="330"/>
        <end position="367"/>
    </location>
</feature>
<dbReference type="CDD" id="cd00146">
    <property type="entry name" value="PKD"/>
    <property type="match status" value="1"/>
</dbReference>
<dbReference type="Proteomes" id="UP000248745">
    <property type="component" value="Unassembled WGS sequence"/>
</dbReference>